<dbReference type="RefSeq" id="WP_126753844.1">
    <property type="nucleotide sequence ID" value="NZ_PIPY01000003.1"/>
</dbReference>
<dbReference type="InterPro" id="IPR036615">
    <property type="entry name" value="Mur_ligase_C_dom_sf"/>
</dbReference>
<keyword evidence="5 10" id="KW-0067">ATP-binding</keyword>
<dbReference type="SUPFAM" id="SSF53623">
    <property type="entry name" value="MurD-like peptide ligases, catalytic domain"/>
    <property type="match status" value="1"/>
</dbReference>
<comment type="similarity">
    <text evidence="10">Belongs to the MurCDEF family. MurF subfamily.</text>
</comment>
<evidence type="ECO:0000256" key="5">
    <source>
        <dbReference type="ARBA" id="ARBA00022840"/>
    </source>
</evidence>
<name>A0A432YNA3_9GAMM</name>
<dbReference type="Pfam" id="PF01225">
    <property type="entry name" value="Mur_ligase"/>
    <property type="match status" value="1"/>
</dbReference>
<comment type="pathway">
    <text evidence="10 11">Cell wall biogenesis; peptidoglycan biosynthesis.</text>
</comment>
<feature type="domain" description="Mur ligase C-terminal" evidence="13">
    <location>
        <begin position="325"/>
        <end position="448"/>
    </location>
</feature>
<dbReference type="EMBL" id="PIPY01000003">
    <property type="protein sequence ID" value="RUO62479.1"/>
    <property type="molecule type" value="Genomic_DNA"/>
</dbReference>
<dbReference type="AlphaFoldDB" id="A0A432YNA3"/>
<dbReference type="GO" id="GO:0051301">
    <property type="term" value="P:cell division"/>
    <property type="evidence" value="ECO:0007669"/>
    <property type="project" value="UniProtKB-KW"/>
</dbReference>
<feature type="domain" description="Mur ligase N-terminal catalytic" evidence="12">
    <location>
        <begin position="24"/>
        <end position="97"/>
    </location>
</feature>
<dbReference type="SUPFAM" id="SSF53244">
    <property type="entry name" value="MurD-like peptide ligases, peptide-binding domain"/>
    <property type="match status" value="1"/>
</dbReference>
<dbReference type="EC" id="6.3.2.10" evidence="10 11"/>
<organism evidence="15 16">
    <name type="scientific">Pseudidiomarina insulisalsae</name>
    <dbReference type="NCBI Taxonomy" id="575789"/>
    <lineage>
        <taxon>Bacteria</taxon>
        <taxon>Pseudomonadati</taxon>
        <taxon>Pseudomonadota</taxon>
        <taxon>Gammaproteobacteria</taxon>
        <taxon>Alteromonadales</taxon>
        <taxon>Idiomarinaceae</taxon>
        <taxon>Pseudidiomarina</taxon>
    </lineage>
</organism>
<dbReference type="UniPathway" id="UPA00219"/>
<dbReference type="GO" id="GO:0047480">
    <property type="term" value="F:UDP-N-acetylmuramoyl-tripeptide-D-alanyl-D-alanine ligase activity"/>
    <property type="evidence" value="ECO:0007669"/>
    <property type="project" value="UniProtKB-UniRule"/>
</dbReference>
<keyword evidence="3 10" id="KW-0132">Cell division</keyword>
<evidence type="ECO:0000256" key="6">
    <source>
        <dbReference type="ARBA" id="ARBA00022960"/>
    </source>
</evidence>
<evidence type="ECO:0000259" key="13">
    <source>
        <dbReference type="Pfam" id="PF02875"/>
    </source>
</evidence>
<dbReference type="GO" id="GO:0005737">
    <property type="term" value="C:cytoplasm"/>
    <property type="evidence" value="ECO:0007669"/>
    <property type="project" value="UniProtKB-SubCell"/>
</dbReference>
<dbReference type="InterPro" id="IPR005863">
    <property type="entry name" value="UDP-N-AcMur_synth"/>
</dbReference>
<dbReference type="Gene3D" id="3.40.1190.10">
    <property type="entry name" value="Mur-like, catalytic domain"/>
    <property type="match status" value="1"/>
</dbReference>
<dbReference type="GO" id="GO:0071555">
    <property type="term" value="P:cell wall organization"/>
    <property type="evidence" value="ECO:0007669"/>
    <property type="project" value="UniProtKB-KW"/>
</dbReference>
<dbReference type="InterPro" id="IPR035911">
    <property type="entry name" value="MurE/MurF_N"/>
</dbReference>
<comment type="subcellular location">
    <subcellularLocation>
        <location evidence="10 11">Cytoplasm</location>
    </subcellularLocation>
</comment>
<sequence length="478" mass="50889">MIKTDLQWISRAVDGQLFGDNSAIEAVSTDTRNLPQGCLFIALQGKNFDAHDFVADAVAKGAKALLVQRKVPLPEGQNVPQVVVQDTRYALGQLGAAVKASVQPKTIAITGSSGKTTVKEMLAAILRTQGNVLATAGNFNNDIGVPLTLLRLEPEHDLAIIELGANHQGEIGYTTRLTQPDVAIINNVAPAHVEGFGSVHGVFRAKTEIFKGLNADGLALTPIRSEFAPSWQKQITHCQHLTFGQDADAAIYGSDVEIDEQGCASFTVRISAELTGREQTGRIQLNLPGLHNVDNALVAIAAAVKVGCPLADAQAALAALQPVPGRMHVMPLSADIKLIDDSYNANVGSVKAALDMLSVYKGLRIMVLGDMGELGEQARQYHEEIGAYAIQAGIDNLFTLGVLSQSASEVFNGRGGKHFSQMQELVETILATTQQSSTPITILVKGSRSAHMEQVIAALKERADELHPSLNEEGTQAC</sequence>
<evidence type="ECO:0000256" key="10">
    <source>
        <dbReference type="HAMAP-Rule" id="MF_02019"/>
    </source>
</evidence>
<dbReference type="GO" id="GO:0009252">
    <property type="term" value="P:peptidoglycan biosynthetic process"/>
    <property type="evidence" value="ECO:0007669"/>
    <property type="project" value="UniProtKB-UniRule"/>
</dbReference>
<keyword evidence="1 10" id="KW-0963">Cytoplasm</keyword>
<proteinExistence type="inferred from homology"/>
<evidence type="ECO:0000256" key="11">
    <source>
        <dbReference type="RuleBase" id="RU004136"/>
    </source>
</evidence>
<dbReference type="SUPFAM" id="SSF63418">
    <property type="entry name" value="MurE/MurF N-terminal domain"/>
    <property type="match status" value="1"/>
</dbReference>
<evidence type="ECO:0000256" key="4">
    <source>
        <dbReference type="ARBA" id="ARBA00022741"/>
    </source>
</evidence>
<evidence type="ECO:0000256" key="3">
    <source>
        <dbReference type="ARBA" id="ARBA00022618"/>
    </source>
</evidence>
<comment type="catalytic activity">
    <reaction evidence="10 11">
        <text>D-alanyl-D-alanine + UDP-N-acetyl-alpha-D-muramoyl-L-alanyl-gamma-D-glutamyl-meso-2,6-diaminopimelate + ATP = UDP-N-acetyl-alpha-D-muramoyl-L-alanyl-gamma-D-glutamyl-meso-2,6-diaminopimeloyl-D-alanyl-D-alanine + ADP + phosphate + H(+)</text>
        <dbReference type="Rhea" id="RHEA:28374"/>
        <dbReference type="ChEBI" id="CHEBI:15378"/>
        <dbReference type="ChEBI" id="CHEBI:30616"/>
        <dbReference type="ChEBI" id="CHEBI:43474"/>
        <dbReference type="ChEBI" id="CHEBI:57822"/>
        <dbReference type="ChEBI" id="CHEBI:61386"/>
        <dbReference type="ChEBI" id="CHEBI:83905"/>
        <dbReference type="ChEBI" id="CHEBI:456216"/>
        <dbReference type="EC" id="6.3.2.10"/>
    </reaction>
</comment>
<feature type="domain" description="Mur ligase central" evidence="14">
    <location>
        <begin position="109"/>
        <end position="303"/>
    </location>
</feature>
<evidence type="ECO:0000256" key="2">
    <source>
        <dbReference type="ARBA" id="ARBA00022598"/>
    </source>
</evidence>
<keyword evidence="9 10" id="KW-0961">Cell wall biogenesis/degradation</keyword>
<dbReference type="InterPro" id="IPR051046">
    <property type="entry name" value="MurCDEF_CellWall_CoF430Synth"/>
</dbReference>
<comment type="caution">
    <text evidence="15">The sequence shown here is derived from an EMBL/GenBank/DDBJ whole genome shotgun (WGS) entry which is preliminary data.</text>
</comment>
<feature type="binding site" evidence="10">
    <location>
        <begin position="111"/>
        <end position="117"/>
    </location>
    <ligand>
        <name>ATP</name>
        <dbReference type="ChEBI" id="CHEBI:30616"/>
    </ligand>
</feature>
<keyword evidence="16" id="KW-1185">Reference proteome</keyword>
<dbReference type="GO" id="GO:0008360">
    <property type="term" value="P:regulation of cell shape"/>
    <property type="evidence" value="ECO:0007669"/>
    <property type="project" value="UniProtKB-KW"/>
</dbReference>
<evidence type="ECO:0000259" key="12">
    <source>
        <dbReference type="Pfam" id="PF01225"/>
    </source>
</evidence>
<evidence type="ECO:0000259" key="14">
    <source>
        <dbReference type="Pfam" id="PF08245"/>
    </source>
</evidence>
<keyword evidence="6 10" id="KW-0133">Cell shape</keyword>
<reference evidence="16" key="1">
    <citation type="journal article" date="2018" name="Front. Microbiol.">
        <title>Genome-Based Analysis Reveals the Taxonomy and Diversity of the Family Idiomarinaceae.</title>
        <authorList>
            <person name="Liu Y."/>
            <person name="Lai Q."/>
            <person name="Shao Z."/>
        </authorList>
    </citation>
    <scope>NUCLEOTIDE SEQUENCE [LARGE SCALE GENOMIC DNA]</scope>
    <source>
        <strain evidence="16">CVS-6</strain>
    </source>
</reference>
<dbReference type="GO" id="GO:0005524">
    <property type="term" value="F:ATP binding"/>
    <property type="evidence" value="ECO:0007669"/>
    <property type="project" value="UniProtKB-UniRule"/>
</dbReference>
<dbReference type="GO" id="GO:0008766">
    <property type="term" value="F:UDP-N-acetylmuramoylalanyl-D-glutamyl-2,6-diaminopimelate-D-alanyl-D-alanine ligase activity"/>
    <property type="evidence" value="ECO:0007669"/>
    <property type="project" value="RHEA"/>
</dbReference>
<gene>
    <name evidence="10 15" type="primary">murF</name>
    <name evidence="15" type="ORF">CWI71_03325</name>
</gene>
<evidence type="ECO:0000256" key="8">
    <source>
        <dbReference type="ARBA" id="ARBA00023306"/>
    </source>
</evidence>
<keyword evidence="4 10" id="KW-0547">Nucleotide-binding</keyword>
<protein>
    <recommendedName>
        <fullName evidence="10 11">UDP-N-acetylmuramoyl-tripeptide--D-alanyl-D-alanine ligase</fullName>
        <ecNumber evidence="10 11">6.3.2.10</ecNumber>
    </recommendedName>
    <alternativeName>
        <fullName evidence="10">D-alanyl-D-alanine-adding enzyme</fullName>
    </alternativeName>
</protein>
<evidence type="ECO:0000256" key="1">
    <source>
        <dbReference type="ARBA" id="ARBA00022490"/>
    </source>
</evidence>
<dbReference type="NCBIfam" id="TIGR01143">
    <property type="entry name" value="murF"/>
    <property type="match status" value="1"/>
</dbReference>
<dbReference type="Pfam" id="PF02875">
    <property type="entry name" value="Mur_ligase_C"/>
    <property type="match status" value="1"/>
</dbReference>
<dbReference type="Proteomes" id="UP000288259">
    <property type="component" value="Unassembled WGS sequence"/>
</dbReference>
<dbReference type="OrthoDB" id="9801978at2"/>
<dbReference type="Gene3D" id="3.90.190.20">
    <property type="entry name" value="Mur ligase, C-terminal domain"/>
    <property type="match status" value="1"/>
</dbReference>
<keyword evidence="8 10" id="KW-0131">Cell cycle</keyword>
<evidence type="ECO:0000313" key="15">
    <source>
        <dbReference type="EMBL" id="RUO62479.1"/>
    </source>
</evidence>
<comment type="function">
    <text evidence="10 11">Involved in cell wall formation. Catalyzes the final step in the synthesis of UDP-N-acetylmuramoyl-pentapeptide, the precursor of murein.</text>
</comment>
<keyword evidence="7 10" id="KW-0573">Peptidoglycan synthesis</keyword>
<keyword evidence="2 10" id="KW-0436">Ligase</keyword>
<dbReference type="InterPro" id="IPR000713">
    <property type="entry name" value="Mur_ligase_N"/>
</dbReference>
<dbReference type="Pfam" id="PF08245">
    <property type="entry name" value="Mur_ligase_M"/>
    <property type="match status" value="1"/>
</dbReference>
<accession>A0A432YNA3</accession>
<dbReference type="PANTHER" id="PTHR43024:SF1">
    <property type="entry name" value="UDP-N-ACETYLMURAMOYL-TRIPEPTIDE--D-ALANYL-D-ALANINE LIGASE"/>
    <property type="match status" value="1"/>
</dbReference>
<evidence type="ECO:0000313" key="16">
    <source>
        <dbReference type="Proteomes" id="UP000288259"/>
    </source>
</evidence>
<evidence type="ECO:0000256" key="7">
    <source>
        <dbReference type="ARBA" id="ARBA00022984"/>
    </source>
</evidence>
<dbReference type="PANTHER" id="PTHR43024">
    <property type="entry name" value="UDP-N-ACETYLMURAMOYL-TRIPEPTIDE--D-ALANYL-D-ALANINE LIGASE"/>
    <property type="match status" value="1"/>
</dbReference>
<evidence type="ECO:0000256" key="9">
    <source>
        <dbReference type="ARBA" id="ARBA00023316"/>
    </source>
</evidence>
<dbReference type="InterPro" id="IPR013221">
    <property type="entry name" value="Mur_ligase_cen"/>
</dbReference>
<dbReference type="InterPro" id="IPR004101">
    <property type="entry name" value="Mur_ligase_C"/>
</dbReference>
<dbReference type="Gene3D" id="3.40.1390.10">
    <property type="entry name" value="MurE/MurF, N-terminal domain"/>
    <property type="match status" value="1"/>
</dbReference>
<dbReference type="InterPro" id="IPR036565">
    <property type="entry name" value="Mur-like_cat_sf"/>
</dbReference>
<dbReference type="HAMAP" id="MF_02019">
    <property type="entry name" value="MurF"/>
    <property type="match status" value="1"/>
</dbReference>